<dbReference type="PANTHER" id="PTHR35399">
    <property type="entry name" value="SLR8030 PROTEIN"/>
    <property type="match status" value="1"/>
</dbReference>
<evidence type="ECO:0000313" key="1">
    <source>
        <dbReference type="EMBL" id="QTD53513.1"/>
    </source>
</evidence>
<dbReference type="AlphaFoldDB" id="A0A8A4TVJ3"/>
<sequence length="716" mass="78154">MTSRTPIPEIVKKMVDDYAKGQLAEGVEFPLDNKITDTVRTIGFRHNVVAKWLDPLTTSDAVDAPRFGANCDFIAFFGDDWNADWESGAVNSSPMNAGSSRSGWVWVNHEYISNAYPTPESAPTGQHMTLARFLSKKGTLENDVTADVWDQADVDTYIEWHKKQVGGAWFRIVQDPLSLKWSVDPEAEGVARFDATSDTKVRVVGYNIQRIAQDDRGADLPENVVPGIAGDCSGGLSPWGTVVTAEENVQSYYGDLETAWSSSNRFKAGEGFDPGANVTLNVEPQSTDSQRFGRTSDVNKRRDRDNYGFLVEIDPTQDPSKFYNSANSGGDGLGHRKIGTMGRVRWENATFAVGADWKLIPNKPVVIYGANDRRSGRIYKFVSSQPYTPGMTRAQVRALLDDGDLYVAHFAGLDHQTGITLYDASNPTGGGIVPTVEAPGQGRWIKMSVTNTEDDAPNAPALGAGTKVGAALRDQNWNGIGGIPDENTLKAILFTACNKLGVAELNRPEDLEYNPKDPSGTPRVYVAFTNHTRPAANNQDGVMDENTPSRTDRDGSIFAMQEVSPFAPSDSKTFIYFRVWKGYTPASEEDAEPFAAGDPDNLAIGVNGEVFFGTDGNPGSTGRTRADAIYYLDLDPAHKEGAEGIVNPTYGQAFRFIASPGDSEATGPWFTPDQKTLFFNVQHPGSNYVESPSTWPQERTRPAILPRTIPVLKDGE</sequence>
<dbReference type="EMBL" id="CP071793">
    <property type="protein sequence ID" value="QTD53513.1"/>
    <property type="molecule type" value="Genomic_DNA"/>
</dbReference>
<protein>
    <submittedName>
        <fullName evidence="1">DUF839 domain-containing protein</fullName>
    </submittedName>
</protein>
<dbReference type="RefSeq" id="WP_237383615.1">
    <property type="nucleotide sequence ID" value="NZ_CP071793.1"/>
</dbReference>
<evidence type="ECO:0000313" key="2">
    <source>
        <dbReference type="Proteomes" id="UP000663929"/>
    </source>
</evidence>
<dbReference type="Proteomes" id="UP000663929">
    <property type="component" value="Chromosome"/>
</dbReference>
<dbReference type="KEGG" id="scor:J3U87_13745"/>
<proteinExistence type="predicted"/>
<dbReference type="PANTHER" id="PTHR35399:SF2">
    <property type="entry name" value="DUF839 DOMAIN-CONTAINING PROTEIN"/>
    <property type="match status" value="1"/>
</dbReference>
<accession>A0A8A4TVJ3</accession>
<keyword evidence="2" id="KW-1185">Reference proteome</keyword>
<dbReference type="Pfam" id="PF05787">
    <property type="entry name" value="PhoX"/>
    <property type="match status" value="1"/>
</dbReference>
<dbReference type="InterPro" id="IPR008557">
    <property type="entry name" value="PhoX"/>
</dbReference>
<reference evidence="1" key="1">
    <citation type="submission" date="2021-03" db="EMBL/GenBank/DDBJ databases">
        <title>Acanthopleuribacteraceae sp. M133.</title>
        <authorList>
            <person name="Wang G."/>
        </authorList>
    </citation>
    <scope>NUCLEOTIDE SEQUENCE</scope>
    <source>
        <strain evidence="1">M133</strain>
    </source>
</reference>
<gene>
    <name evidence="1" type="ORF">J3U87_13745</name>
</gene>
<organism evidence="1 2">
    <name type="scientific">Sulfidibacter corallicola</name>
    <dbReference type="NCBI Taxonomy" id="2818388"/>
    <lineage>
        <taxon>Bacteria</taxon>
        <taxon>Pseudomonadati</taxon>
        <taxon>Acidobacteriota</taxon>
        <taxon>Holophagae</taxon>
        <taxon>Acanthopleuribacterales</taxon>
        <taxon>Acanthopleuribacteraceae</taxon>
        <taxon>Sulfidibacter</taxon>
    </lineage>
</organism>
<name>A0A8A4TVJ3_SULCO</name>